<organism evidence="3 4">
    <name type="scientific">Amanita muscaria (strain Koide BX008)</name>
    <dbReference type="NCBI Taxonomy" id="946122"/>
    <lineage>
        <taxon>Eukaryota</taxon>
        <taxon>Fungi</taxon>
        <taxon>Dikarya</taxon>
        <taxon>Basidiomycota</taxon>
        <taxon>Agaricomycotina</taxon>
        <taxon>Agaricomycetes</taxon>
        <taxon>Agaricomycetidae</taxon>
        <taxon>Agaricales</taxon>
        <taxon>Pluteineae</taxon>
        <taxon>Amanitaceae</taxon>
        <taxon>Amanita</taxon>
    </lineage>
</organism>
<feature type="compositionally biased region" description="Basic residues" evidence="1">
    <location>
        <begin position="453"/>
        <end position="462"/>
    </location>
</feature>
<dbReference type="OrthoDB" id="5297217at2759"/>
<dbReference type="SUPFAM" id="SSF81383">
    <property type="entry name" value="F-box domain"/>
    <property type="match status" value="1"/>
</dbReference>
<keyword evidence="4" id="KW-1185">Reference proteome</keyword>
<sequence>MSFSDLPLDVLHPILAHLSDRRDWHTCALVNKSFNQVSTPLLYQKLDSRVKSAKLYHPSQTILHRPELAKYVRHATETGAIHFTYRHTQPTITRDTVHALSLCTNLHSLTWTDDCASTNYVTLPYYPRLRPTRQHAYAQLTEQLEQHPLLSLLSAIKSSQAPLRELVIRSNSDLGSHVWSELSHWTGLTKIAVWCMDGQPRVLQGWAGKELGRTLRKLELARCAGVPPTIIISVLSQLPLLQDLHIKGVQASAVLTILTLLPDLQTLDTEYLNSGSGNIWPRDWPLHLLDASLHSHSLADMSSTVPPAPKAPQLPTLRTLTVRTSSIDSMGPNKLFPWIRALCLNTGLESFRLLTFTTNGYPSIPRGFILGMARLHNTCLRKWIVPSMQMTLSDIECVCTTFVELEEVGCSTAVVVGDVDSIRHSISSANNLHTLRLHVQWIPSTHSQYRSNGHSHPHRSQSKSRSLTPSVSSSPRRSSFVKQQQHDVADPDADHTDNIDIAHLHTDIDTDTGTDTDTVHPNYSRHSGDTGGGAFEFDRVGLWHAKVSRYGADEIEDSHEEQRVAVREPKNGEESTGNGVGRGRGRSHHRRWPFTLEHAKDMMLNDGSKLRVVAVGGVVYTGKWVWDGGEKGGKGGPKFEVDDIEEE</sequence>
<feature type="compositionally biased region" description="Basic and acidic residues" evidence="1">
    <location>
        <begin position="484"/>
        <end position="496"/>
    </location>
</feature>
<dbReference type="Pfam" id="PF12937">
    <property type="entry name" value="F-box-like"/>
    <property type="match status" value="1"/>
</dbReference>
<feature type="region of interest" description="Disordered" evidence="1">
    <location>
        <begin position="556"/>
        <end position="589"/>
    </location>
</feature>
<dbReference type="InterPro" id="IPR032675">
    <property type="entry name" value="LRR_dom_sf"/>
</dbReference>
<feature type="domain" description="F-box" evidence="2">
    <location>
        <begin position="1"/>
        <end position="46"/>
    </location>
</feature>
<protein>
    <recommendedName>
        <fullName evidence="2">F-box domain-containing protein</fullName>
    </recommendedName>
</protein>
<dbReference type="InParanoid" id="A0A0C2WZY7"/>
<dbReference type="EMBL" id="KN818277">
    <property type="protein sequence ID" value="KIL61983.1"/>
    <property type="molecule type" value="Genomic_DNA"/>
</dbReference>
<dbReference type="PROSITE" id="PS50181">
    <property type="entry name" value="FBOX"/>
    <property type="match status" value="1"/>
</dbReference>
<dbReference type="InterPro" id="IPR001810">
    <property type="entry name" value="F-box_dom"/>
</dbReference>
<accession>A0A0C2WZY7</accession>
<dbReference type="Gene3D" id="3.80.10.10">
    <property type="entry name" value="Ribonuclease Inhibitor"/>
    <property type="match status" value="1"/>
</dbReference>
<dbReference type="InterPro" id="IPR036047">
    <property type="entry name" value="F-box-like_dom_sf"/>
</dbReference>
<proteinExistence type="predicted"/>
<dbReference type="STRING" id="946122.A0A0C2WZY7"/>
<feature type="region of interest" description="Disordered" evidence="1">
    <location>
        <begin position="447"/>
        <end position="496"/>
    </location>
</feature>
<feature type="compositionally biased region" description="Low complexity" evidence="1">
    <location>
        <begin position="463"/>
        <end position="478"/>
    </location>
</feature>
<name>A0A0C2WZY7_AMAMK</name>
<feature type="region of interest" description="Disordered" evidence="1">
    <location>
        <begin position="508"/>
        <end position="527"/>
    </location>
</feature>
<feature type="compositionally biased region" description="Basic and acidic residues" evidence="1">
    <location>
        <begin position="560"/>
        <end position="573"/>
    </location>
</feature>
<dbReference type="HOGENOM" id="CLU_028275_0_0_1"/>
<evidence type="ECO:0000256" key="1">
    <source>
        <dbReference type="SAM" id="MobiDB-lite"/>
    </source>
</evidence>
<reference evidence="3 4" key="1">
    <citation type="submission" date="2014-04" db="EMBL/GenBank/DDBJ databases">
        <title>Evolutionary Origins and Diversification of the Mycorrhizal Mutualists.</title>
        <authorList>
            <consortium name="DOE Joint Genome Institute"/>
            <consortium name="Mycorrhizal Genomics Consortium"/>
            <person name="Kohler A."/>
            <person name="Kuo A."/>
            <person name="Nagy L.G."/>
            <person name="Floudas D."/>
            <person name="Copeland A."/>
            <person name="Barry K.W."/>
            <person name="Cichocki N."/>
            <person name="Veneault-Fourrey C."/>
            <person name="LaButti K."/>
            <person name="Lindquist E.A."/>
            <person name="Lipzen A."/>
            <person name="Lundell T."/>
            <person name="Morin E."/>
            <person name="Murat C."/>
            <person name="Riley R."/>
            <person name="Ohm R."/>
            <person name="Sun H."/>
            <person name="Tunlid A."/>
            <person name="Henrissat B."/>
            <person name="Grigoriev I.V."/>
            <person name="Hibbett D.S."/>
            <person name="Martin F."/>
        </authorList>
    </citation>
    <scope>NUCLEOTIDE SEQUENCE [LARGE SCALE GENOMIC DNA]</scope>
    <source>
        <strain evidence="3 4">Koide BX008</strain>
    </source>
</reference>
<evidence type="ECO:0000313" key="3">
    <source>
        <dbReference type="EMBL" id="KIL61983.1"/>
    </source>
</evidence>
<evidence type="ECO:0000313" key="4">
    <source>
        <dbReference type="Proteomes" id="UP000054549"/>
    </source>
</evidence>
<dbReference type="SUPFAM" id="SSF52047">
    <property type="entry name" value="RNI-like"/>
    <property type="match status" value="1"/>
</dbReference>
<evidence type="ECO:0000259" key="2">
    <source>
        <dbReference type="PROSITE" id="PS50181"/>
    </source>
</evidence>
<dbReference type="Proteomes" id="UP000054549">
    <property type="component" value="Unassembled WGS sequence"/>
</dbReference>
<gene>
    <name evidence="3" type="ORF">M378DRAFT_25855</name>
</gene>
<dbReference type="AlphaFoldDB" id="A0A0C2WZY7"/>